<feature type="domain" description="Glycoside hydrolase family 20 catalytic" evidence="6">
    <location>
        <begin position="19"/>
        <end position="251"/>
    </location>
</feature>
<gene>
    <name evidence="7" type="ORF">BSAL_28795</name>
</gene>
<dbReference type="Gene3D" id="3.20.20.80">
    <property type="entry name" value="Glycosidases"/>
    <property type="match status" value="1"/>
</dbReference>
<name>A0A0S4JH44_BODSA</name>
<comment type="catalytic activity">
    <reaction evidence="1">
        <text>Hydrolysis of terminal non-reducing N-acetyl-D-hexosamine residues in N-acetyl-beta-D-hexosaminides.</text>
        <dbReference type="EC" id="3.2.1.52"/>
    </reaction>
</comment>
<sequence>MLAVNCMGGTHGLIVPTAGSVEVVKHLLDATLRRHFPQSPYVHLGGDETVQFRESSIMTPAVRDELAELWGKGEYVSLSQAHGGFLESLRSYVERQHHRTSILWDDSAKSILSSLQKKKNSLSGAAPIASADAVVADSTLPVVQWWRDWHEDGRWQTFRSVPVLKILSPTSHTYFDASQHKNRAEDVYPVQDGTVTAEDVWNLSDKLTSPGADRVLGVEGCLWSETLVNTTVLWYQLLPRLSALANVAWSGGELATKGFRDAVVGGATYEHATSKLQLHVNATLHFTPLVIVH</sequence>
<dbReference type="GO" id="GO:0004563">
    <property type="term" value="F:beta-N-acetylhexosaminidase activity"/>
    <property type="evidence" value="ECO:0007669"/>
    <property type="project" value="UniProtKB-EC"/>
</dbReference>
<dbReference type="Pfam" id="PF00728">
    <property type="entry name" value="Glyco_hydro_20"/>
    <property type="match status" value="1"/>
</dbReference>
<evidence type="ECO:0000256" key="3">
    <source>
        <dbReference type="ARBA" id="ARBA00012663"/>
    </source>
</evidence>
<dbReference type="SUPFAM" id="SSF51445">
    <property type="entry name" value="(Trans)glycosidases"/>
    <property type="match status" value="1"/>
</dbReference>
<evidence type="ECO:0000259" key="6">
    <source>
        <dbReference type="Pfam" id="PF00728"/>
    </source>
</evidence>
<dbReference type="GO" id="GO:0030203">
    <property type="term" value="P:glycosaminoglycan metabolic process"/>
    <property type="evidence" value="ECO:0007669"/>
    <property type="project" value="TreeGrafter"/>
</dbReference>
<dbReference type="InterPro" id="IPR017853">
    <property type="entry name" value="GH"/>
</dbReference>
<proteinExistence type="inferred from homology"/>
<accession>A0A0S4JH44</accession>
<dbReference type="EC" id="3.2.1.52" evidence="3"/>
<dbReference type="PANTHER" id="PTHR22600">
    <property type="entry name" value="BETA-HEXOSAMINIDASE"/>
    <property type="match status" value="1"/>
</dbReference>
<dbReference type="EMBL" id="CYKH01001865">
    <property type="protein sequence ID" value="CUG90787.1"/>
    <property type="molecule type" value="Genomic_DNA"/>
</dbReference>
<evidence type="ECO:0000256" key="1">
    <source>
        <dbReference type="ARBA" id="ARBA00001231"/>
    </source>
</evidence>
<dbReference type="GO" id="GO:0016020">
    <property type="term" value="C:membrane"/>
    <property type="evidence" value="ECO:0007669"/>
    <property type="project" value="TreeGrafter"/>
</dbReference>
<keyword evidence="8" id="KW-1185">Reference proteome</keyword>
<dbReference type="InterPro" id="IPR025705">
    <property type="entry name" value="Beta_hexosaminidase_sua/sub"/>
</dbReference>
<dbReference type="GO" id="GO:0005975">
    <property type="term" value="P:carbohydrate metabolic process"/>
    <property type="evidence" value="ECO:0007669"/>
    <property type="project" value="InterPro"/>
</dbReference>
<evidence type="ECO:0000256" key="2">
    <source>
        <dbReference type="ARBA" id="ARBA00006285"/>
    </source>
</evidence>
<dbReference type="PRINTS" id="PR00738">
    <property type="entry name" value="GLHYDRLASE20"/>
</dbReference>
<organism evidence="7 8">
    <name type="scientific">Bodo saltans</name>
    <name type="common">Flagellated protozoan</name>
    <dbReference type="NCBI Taxonomy" id="75058"/>
    <lineage>
        <taxon>Eukaryota</taxon>
        <taxon>Discoba</taxon>
        <taxon>Euglenozoa</taxon>
        <taxon>Kinetoplastea</taxon>
        <taxon>Metakinetoplastina</taxon>
        <taxon>Eubodonida</taxon>
        <taxon>Bodonidae</taxon>
        <taxon>Bodo</taxon>
    </lineage>
</organism>
<dbReference type="VEuPathDB" id="TriTrypDB:BSAL_28795"/>
<dbReference type="InterPro" id="IPR015883">
    <property type="entry name" value="Glyco_hydro_20_cat"/>
</dbReference>
<evidence type="ECO:0000256" key="4">
    <source>
        <dbReference type="ARBA" id="ARBA00022801"/>
    </source>
</evidence>
<reference evidence="8" key="1">
    <citation type="submission" date="2015-09" db="EMBL/GenBank/DDBJ databases">
        <authorList>
            <consortium name="Pathogen Informatics"/>
        </authorList>
    </citation>
    <scope>NUCLEOTIDE SEQUENCE [LARGE SCALE GENOMIC DNA]</scope>
    <source>
        <strain evidence="8">Lake Konstanz</strain>
    </source>
</reference>
<comment type="similarity">
    <text evidence="2">Belongs to the glycosyl hydrolase 20 family.</text>
</comment>
<dbReference type="AlphaFoldDB" id="A0A0S4JH44"/>
<dbReference type="PANTHER" id="PTHR22600:SF57">
    <property type="entry name" value="BETA-N-ACETYLHEXOSAMINIDASE"/>
    <property type="match status" value="1"/>
</dbReference>
<feature type="active site" description="Proton donor" evidence="5">
    <location>
        <position position="48"/>
    </location>
</feature>
<evidence type="ECO:0000256" key="5">
    <source>
        <dbReference type="PIRSR" id="PIRSR625705-1"/>
    </source>
</evidence>
<protein>
    <recommendedName>
        <fullName evidence="3">beta-N-acetylhexosaminidase</fullName>
        <ecNumber evidence="3">3.2.1.52</ecNumber>
    </recommendedName>
</protein>
<evidence type="ECO:0000313" key="7">
    <source>
        <dbReference type="EMBL" id="CUG90787.1"/>
    </source>
</evidence>
<keyword evidence="4 7" id="KW-0378">Hydrolase</keyword>
<evidence type="ECO:0000313" key="8">
    <source>
        <dbReference type="Proteomes" id="UP000051952"/>
    </source>
</evidence>
<dbReference type="Proteomes" id="UP000051952">
    <property type="component" value="Unassembled WGS sequence"/>
</dbReference>